<gene>
    <name evidence="1" type="ORF">OWV82_012947</name>
</gene>
<keyword evidence="1" id="KW-0371">Homeobox</keyword>
<name>A0ACC1XVZ2_MELAZ</name>
<evidence type="ECO:0000313" key="1">
    <source>
        <dbReference type="EMBL" id="KAJ4714465.1"/>
    </source>
</evidence>
<organism evidence="1 2">
    <name type="scientific">Melia azedarach</name>
    <name type="common">Chinaberry tree</name>
    <dbReference type="NCBI Taxonomy" id="155640"/>
    <lineage>
        <taxon>Eukaryota</taxon>
        <taxon>Viridiplantae</taxon>
        <taxon>Streptophyta</taxon>
        <taxon>Embryophyta</taxon>
        <taxon>Tracheophyta</taxon>
        <taxon>Spermatophyta</taxon>
        <taxon>Magnoliopsida</taxon>
        <taxon>eudicotyledons</taxon>
        <taxon>Gunneridae</taxon>
        <taxon>Pentapetalae</taxon>
        <taxon>rosids</taxon>
        <taxon>malvids</taxon>
        <taxon>Sapindales</taxon>
        <taxon>Meliaceae</taxon>
        <taxon>Melia</taxon>
    </lineage>
</organism>
<protein>
    <submittedName>
        <fullName evidence="1">Homeobox-leucine zipper protein like</fullName>
    </submittedName>
</protein>
<sequence>MIITNSMNHQVEADNKNMVLLSQYYSPTFFTTTAGMVPQQGAASDTKPKRRQRKKNGGDHDATCLTGLKKRKLTAEQAQLLEMHFGNEHKLESDRKDKLASELGLHPRQVAVWFQNRRARDKTKKIEESYATLKTANENVVAEKGRLESQVTKLKEKLSDAEKEIQRLTQLYDAVSANSVMNPTVAMEMETVNSPFASVDSSFANSNSTFTGYVGYEELHYLAEQNFITAVEWMLSNTQR</sequence>
<dbReference type="Proteomes" id="UP001164539">
    <property type="component" value="Chromosome 7"/>
</dbReference>
<keyword evidence="1" id="KW-0238">DNA-binding</keyword>
<reference evidence="1 2" key="1">
    <citation type="journal article" date="2023" name="Science">
        <title>Complex scaffold remodeling in plant triterpene biosynthesis.</title>
        <authorList>
            <person name="De La Pena R."/>
            <person name="Hodgson H."/>
            <person name="Liu J.C."/>
            <person name="Stephenson M.J."/>
            <person name="Martin A.C."/>
            <person name="Owen C."/>
            <person name="Harkess A."/>
            <person name="Leebens-Mack J."/>
            <person name="Jimenez L.E."/>
            <person name="Osbourn A."/>
            <person name="Sattely E.S."/>
        </authorList>
    </citation>
    <scope>NUCLEOTIDE SEQUENCE [LARGE SCALE GENOMIC DNA]</scope>
    <source>
        <strain evidence="2">cv. JPN11</strain>
        <tissue evidence="1">Leaf</tissue>
    </source>
</reference>
<evidence type="ECO:0000313" key="2">
    <source>
        <dbReference type="Proteomes" id="UP001164539"/>
    </source>
</evidence>
<keyword evidence="2" id="KW-1185">Reference proteome</keyword>
<proteinExistence type="predicted"/>
<dbReference type="EMBL" id="CM051400">
    <property type="protein sequence ID" value="KAJ4714465.1"/>
    <property type="molecule type" value="Genomic_DNA"/>
</dbReference>
<comment type="caution">
    <text evidence="1">The sequence shown here is derived from an EMBL/GenBank/DDBJ whole genome shotgun (WGS) entry which is preliminary data.</text>
</comment>
<accession>A0ACC1XVZ2</accession>